<feature type="compositionally biased region" description="Polar residues" evidence="1">
    <location>
        <begin position="435"/>
        <end position="446"/>
    </location>
</feature>
<feature type="compositionally biased region" description="Polar residues" evidence="1">
    <location>
        <begin position="465"/>
        <end position="480"/>
    </location>
</feature>
<dbReference type="AlphaFoldDB" id="A0A7C5UWG4"/>
<organism evidence="3">
    <name type="scientific">candidate division CPR3 bacterium</name>
    <dbReference type="NCBI Taxonomy" id="2268181"/>
    <lineage>
        <taxon>Bacteria</taxon>
        <taxon>Bacteria division CPR3</taxon>
    </lineage>
</organism>
<dbReference type="SUPFAM" id="SSF64182">
    <property type="entry name" value="DHH phosphoesterases"/>
    <property type="match status" value="1"/>
</dbReference>
<dbReference type="Gene3D" id="3.90.1640.10">
    <property type="entry name" value="inorganic pyrophosphatase (n-terminal core)"/>
    <property type="match status" value="1"/>
</dbReference>
<feature type="compositionally biased region" description="Basic and acidic residues" evidence="1">
    <location>
        <begin position="388"/>
        <end position="397"/>
    </location>
</feature>
<name>A0A7C5UWG4_UNCC3</name>
<protein>
    <recommendedName>
        <fullName evidence="2">DDH domain-containing protein</fullName>
    </recommendedName>
</protein>
<gene>
    <name evidence="3" type="ORF">ENL96_02110</name>
</gene>
<evidence type="ECO:0000259" key="2">
    <source>
        <dbReference type="Pfam" id="PF01368"/>
    </source>
</evidence>
<dbReference type="InterPro" id="IPR001667">
    <property type="entry name" value="DDH_dom"/>
</dbReference>
<dbReference type="EMBL" id="DRVY01000060">
    <property type="protein sequence ID" value="HHR92284.1"/>
    <property type="molecule type" value="Genomic_DNA"/>
</dbReference>
<feature type="region of interest" description="Disordered" evidence="1">
    <location>
        <begin position="388"/>
        <end position="499"/>
    </location>
</feature>
<evidence type="ECO:0000313" key="3">
    <source>
        <dbReference type="EMBL" id="HHR92284.1"/>
    </source>
</evidence>
<dbReference type="InterPro" id="IPR051319">
    <property type="entry name" value="Oligoribo/pAp-PDE_c-di-AMP_PDE"/>
</dbReference>
<dbReference type="Pfam" id="PF01368">
    <property type="entry name" value="DHH"/>
    <property type="match status" value="1"/>
</dbReference>
<reference evidence="3" key="1">
    <citation type="journal article" date="2020" name="mSystems">
        <title>Genome- and Community-Level Interaction Insights into Carbon Utilization and Element Cycling Functions of Hydrothermarchaeota in Hydrothermal Sediment.</title>
        <authorList>
            <person name="Zhou Z."/>
            <person name="Liu Y."/>
            <person name="Xu W."/>
            <person name="Pan J."/>
            <person name="Luo Z.H."/>
            <person name="Li M."/>
        </authorList>
    </citation>
    <scope>NUCLEOTIDE SEQUENCE [LARGE SCALE GENOMIC DNA]</scope>
    <source>
        <strain evidence="3">SpSt-1042</strain>
    </source>
</reference>
<proteinExistence type="predicted"/>
<dbReference type="Gene3D" id="3.10.310.30">
    <property type="match status" value="1"/>
</dbReference>
<evidence type="ECO:0000256" key="1">
    <source>
        <dbReference type="SAM" id="MobiDB-lite"/>
    </source>
</evidence>
<feature type="compositionally biased region" description="Basic and acidic residues" evidence="1">
    <location>
        <begin position="451"/>
        <end position="462"/>
    </location>
</feature>
<dbReference type="PANTHER" id="PTHR47618">
    <property type="entry name" value="BIFUNCTIONAL OLIGORIBONUCLEASE AND PAP PHOSPHATASE NRNA"/>
    <property type="match status" value="1"/>
</dbReference>
<dbReference type="InterPro" id="IPR038763">
    <property type="entry name" value="DHH_sf"/>
</dbReference>
<dbReference type="PANTHER" id="PTHR47618:SF1">
    <property type="entry name" value="BIFUNCTIONAL OLIGORIBONUCLEASE AND PAP PHOSPHATASE NRNA"/>
    <property type="match status" value="1"/>
</dbReference>
<feature type="domain" description="DDH" evidence="2">
    <location>
        <begin position="15"/>
        <end position="194"/>
    </location>
</feature>
<sequence>MYKEFKSILNRVRTILIVPPAAQTIDSAVSVALLYHLFKDLLNKKTAILVPRGYTYSPRMAESVGYNSFPEGSFVERVLPLTYTITVPDVEKECVVEHKFVEDGLKVIIKPKKGKIDLEKSLFSAEGDRFDIVVAVGVQSKEMLNDAYKDSEEAISSVDIINIDHHPGNAKFGALNLVDSTVSTTTEVVVKIFGSLGVKFEDEFRLMALKSIVLETDGLRRISSVETIKTAAFLGGNGDMGLKEIIEEYYLSFNKVGLKLRKEMFERVNLDPSGQCMWCVLPKRVQDKISLSSGVLEGIDHLPFNICKGVKSAFLVYEVEPNQWKVVGIANDRNVNLFKLFKSLGGKGVAWYGVAEMSGEEEIVVKTVLKAIGEELFKGNFPVEDLTQKNEEKEESKAASPEQSVVRQGAAKQKRSDETEMSKSSNPEGYKPQKVSESIVDSQSIVKSPFKKTDPSELEKFAAENSPQLPSASSFGSGSMTGDGFNKSPFVPAPELFSE</sequence>
<accession>A0A7C5UWG4</accession>
<comment type="caution">
    <text evidence="3">The sequence shown here is derived from an EMBL/GenBank/DDBJ whole genome shotgun (WGS) entry which is preliminary data.</text>
</comment>